<dbReference type="FunCoup" id="A0A1B7N8C1">
    <property type="interactions" value="251"/>
</dbReference>
<evidence type="ECO:0000313" key="11">
    <source>
        <dbReference type="Proteomes" id="UP000092154"/>
    </source>
</evidence>
<gene>
    <name evidence="10" type="ORF">K503DRAFT_538834</name>
</gene>
<dbReference type="GO" id="GO:0005524">
    <property type="term" value="F:ATP binding"/>
    <property type="evidence" value="ECO:0007669"/>
    <property type="project" value="UniProtKB-KW"/>
</dbReference>
<evidence type="ECO:0000256" key="2">
    <source>
        <dbReference type="ARBA" id="ARBA00018706"/>
    </source>
</evidence>
<evidence type="ECO:0000256" key="5">
    <source>
        <dbReference type="ARBA" id="ARBA00022741"/>
    </source>
</evidence>
<evidence type="ECO:0000256" key="6">
    <source>
        <dbReference type="ARBA" id="ARBA00022777"/>
    </source>
</evidence>
<dbReference type="EMBL" id="KV448190">
    <property type="protein sequence ID" value="OAX41104.1"/>
    <property type="molecule type" value="Genomic_DNA"/>
</dbReference>
<feature type="compositionally biased region" description="Pro residues" evidence="8">
    <location>
        <begin position="26"/>
        <end position="40"/>
    </location>
</feature>
<evidence type="ECO:0000256" key="1">
    <source>
        <dbReference type="ARBA" id="ARBA00011003"/>
    </source>
</evidence>
<keyword evidence="11" id="KW-1185">Reference proteome</keyword>
<evidence type="ECO:0000259" key="9">
    <source>
        <dbReference type="Pfam" id="PF16575"/>
    </source>
</evidence>
<comment type="similarity">
    <text evidence="1">Belongs to the Clp1 family. NOL9/GRC3 subfamily.</text>
</comment>
<protein>
    <recommendedName>
        <fullName evidence="3">Polynucleotide 5'-hydroxyl-kinase GRC3</fullName>
    </recommendedName>
    <alternativeName>
        <fullName evidence="2">Polynucleotide 5'-hydroxyl-kinase grc3</fullName>
    </alternativeName>
</protein>
<evidence type="ECO:0000256" key="7">
    <source>
        <dbReference type="ARBA" id="ARBA00022840"/>
    </source>
</evidence>
<reference evidence="10 11" key="1">
    <citation type="submission" date="2016-06" db="EMBL/GenBank/DDBJ databases">
        <title>Comparative genomics of the ectomycorrhizal sister species Rhizopogon vinicolor and Rhizopogon vesiculosus (Basidiomycota: Boletales) reveals a divergence of the mating type B locus.</title>
        <authorList>
            <consortium name="DOE Joint Genome Institute"/>
            <person name="Mujic A.B."/>
            <person name="Kuo A."/>
            <person name="Tritt A."/>
            <person name="Lipzen A."/>
            <person name="Chen C."/>
            <person name="Johnson J."/>
            <person name="Sharma A."/>
            <person name="Barry K."/>
            <person name="Grigoriev I.V."/>
            <person name="Spatafora J.W."/>
        </authorList>
    </citation>
    <scope>NUCLEOTIDE SEQUENCE [LARGE SCALE GENOMIC DNA]</scope>
    <source>
        <strain evidence="10 11">AM-OR11-026</strain>
    </source>
</reference>
<organism evidence="10 11">
    <name type="scientific">Rhizopogon vinicolor AM-OR11-026</name>
    <dbReference type="NCBI Taxonomy" id="1314800"/>
    <lineage>
        <taxon>Eukaryota</taxon>
        <taxon>Fungi</taxon>
        <taxon>Dikarya</taxon>
        <taxon>Basidiomycota</taxon>
        <taxon>Agaricomycotina</taxon>
        <taxon>Agaricomycetes</taxon>
        <taxon>Agaricomycetidae</taxon>
        <taxon>Boletales</taxon>
        <taxon>Suillineae</taxon>
        <taxon>Rhizopogonaceae</taxon>
        <taxon>Rhizopogon</taxon>
    </lineage>
</organism>
<dbReference type="InterPro" id="IPR032319">
    <property type="entry name" value="CLP1_P"/>
</dbReference>
<feature type="compositionally biased region" description="Basic and acidic residues" evidence="8">
    <location>
        <begin position="74"/>
        <end position="85"/>
    </location>
</feature>
<dbReference type="SUPFAM" id="SSF52540">
    <property type="entry name" value="P-loop containing nucleoside triphosphate hydrolases"/>
    <property type="match status" value="1"/>
</dbReference>
<dbReference type="Gene3D" id="3.40.50.300">
    <property type="entry name" value="P-loop containing nucleotide triphosphate hydrolases"/>
    <property type="match status" value="1"/>
</dbReference>
<dbReference type="PANTHER" id="PTHR12755:SF3">
    <property type="entry name" value="POLYNUCLEOTIDE 5'-HYDROXYL-KINASE NOL9"/>
    <property type="match status" value="1"/>
</dbReference>
<dbReference type="STRING" id="1314800.A0A1B7N8C1"/>
<dbReference type="InParanoid" id="A0A1B7N8C1"/>
<feature type="region of interest" description="Disordered" evidence="8">
    <location>
        <begin position="130"/>
        <end position="160"/>
    </location>
</feature>
<evidence type="ECO:0000256" key="8">
    <source>
        <dbReference type="SAM" id="MobiDB-lite"/>
    </source>
</evidence>
<dbReference type="GO" id="GO:0005634">
    <property type="term" value="C:nucleus"/>
    <property type="evidence" value="ECO:0007669"/>
    <property type="project" value="TreeGrafter"/>
</dbReference>
<dbReference type="Pfam" id="PF16575">
    <property type="entry name" value="CLP1_P"/>
    <property type="match status" value="1"/>
</dbReference>
<feature type="region of interest" description="Disordered" evidence="8">
    <location>
        <begin position="1"/>
        <end position="85"/>
    </location>
</feature>
<proteinExistence type="inferred from homology"/>
<name>A0A1B7N8C1_9AGAM</name>
<dbReference type="OrthoDB" id="2405412at2759"/>
<sequence>MLSAIAVRKAAQAALGSSQAPNSTQPSPPPTPSSLAPPPDVIREPKRNPNPPPSKRKSSSTNGKASRKSKKAKFLSERAPRTSRYFESKDVFEREEEVIMVESSSDSESDVEVQPVIPVSQTSVPLIAPAVGKGRTWSPSRPSSDEEAEEGSNPIVSMELPPYPQPSGYEPSQLSTFRPTPDFNFYDLSTEELSAMVLQNETSVLSIEREETLALLGTYALVILRGSVSILGVTLSASKVTHHVFAPRSAPIPILRCVALDIHADPDIHSLPSRIRNFQGGAVVAIQSLDAGIEGLGRICRVFDGVFEPSRWQRSSAEVIRPGVSLVTHSTRDVQPFVLPASWSIALSAADTLPPPEDPIPLSVYVVKGPKKSGKSTFARTLLNRLLARFHRVAYLECDVGQSEFTPGGLVALNILDSPIFGPPFTHPSRPYRAHYVGATSPRCSPAHYLAAIQALLEAYKLEVQTSILDESTDTRVTDVIPLVVNTMGWTKGLGADLNAKVEELAEPTHVFEIIGLEEKGWPTAPPTYGALPNEPAPSNAFQYTLEAIPPNSTNTHFNAVDQRNLNILSYFHAIFPSTLPSALAPIRQITATKWDTSLPLCARYPYEVDWSQTFDQVILIGTGYEDVIPSEILTVLNGAIVGLVECEPGTEDLPHPNPTDSLQFPYTQSRHPPMPLTSTCHGLALVRSISPSSSHMHVLTPVPPAVLARCRVIVKGELELPIWGMLDFRDANEGVAGEEKGRVPYLQWGKGEGLGGERRRVRRNLMRKAQM</sequence>
<keyword evidence="5" id="KW-0547">Nucleotide-binding</keyword>
<accession>A0A1B7N8C1</accession>
<dbReference type="GO" id="GO:0000448">
    <property type="term" value="P:cleavage in ITS2 between 5.8S rRNA and LSU-rRNA of tricistronic rRNA transcript (SSU-rRNA, 5.8S rRNA, LSU-rRNA)"/>
    <property type="evidence" value="ECO:0007669"/>
    <property type="project" value="TreeGrafter"/>
</dbReference>
<dbReference type="Proteomes" id="UP000092154">
    <property type="component" value="Unassembled WGS sequence"/>
</dbReference>
<dbReference type="InterPro" id="IPR045116">
    <property type="entry name" value="Clp1/Grc3"/>
</dbReference>
<keyword evidence="6" id="KW-0418">Kinase</keyword>
<evidence type="ECO:0000256" key="3">
    <source>
        <dbReference type="ARBA" id="ARBA00019824"/>
    </source>
</evidence>
<keyword evidence="4" id="KW-0808">Transferase</keyword>
<dbReference type="InterPro" id="IPR027417">
    <property type="entry name" value="P-loop_NTPase"/>
</dbReference>
<dbReference type="PANTHER" id="PTHR12755">
    <property type="entry name" value="CLEAVAGE/POLYADENYLATION FACTOR IA SUBUNIT CLP1P"/>
    <property type="match status" value="1"/>
</dbReference>
<keyword evidence="7" id="KW-0067">ATP-binding</keyword>
<dbReference type="GO" id="GO:0051731">
    <property type="term" value="F:polynucleotide 5'-hydroxyl-kinase activity"/>
    <property type="evidence" value="ECO:0007669"/>
    <property type="project" value="InterPro"/>
</dbReference>
<evidence type="ECO:0000256" key="4">
    <source>
        <dbReference type="ARBA" id="ARBA00022679"/>
    </source>
</evidence>
<dbReference type="AlphaFoldDB" id="A0A1B7N8C1"/>
<feature type="domain" description="Clp1 P-loop" evidence="9">
    <location>
        <begin position="369"/>
        <end position="512"/>
    </location>
</feature>
<evidence type="ECO:0000313" key="10">
    <source>
        <dbReference type="EMBL" id="OAX41104.1"/>
    </source>
</evidence>